<dbReference type="Proteomes" id="UP000694402">
    <property type="component" value="Unassembled WGS sequence"/>
</dbReference>
<reference evidence="2" key="1">
    <citation type="journal article" date="2018" name="PLoS ONE">
        <title>Chinook salmon (Oncorhynchus tshawytscha) genome and transcriptome.</title>
        <authorList>
            <person name="Christensen K.A."/>
            <person name="Leong J.S."/>
            <person name="Sakhrani D."/>
            <person name="Biagi C.A."/>
            <person name="Minkley D.R."/>
            <person name="Withler R.E."/>
            <person name="Rondeau E.B."/>
            <person name="Koop B.F."/>
            <person name="Devlin R.H."/>
        </authorList>
    </citation>
    <scope>NUCLEOTIDE SEQUENCE [LARGE SCALE GENOMIC DNA]</scope>
</reference>
<reference evidence="1" key="3">
    <citation type="submission" date="2025-09" db="UniProtKB">
        <authorList>
            <consortium name="Ensembl"/>
        </authorList>
    </citation>
    <scope>IDENTIFICATION</scope>
</reference>
<keyword evidence="2" id="KW-1185">Reference proteome</keyword>
<dbReference type="GeneTree" id="ENSGT00390000005508"/>
<reference evidence="1" key="2">
    <citation type="submission" date="2025-08" db="UniProtKB">
        <authorList>
            <consortium name="Ensembl"/>
        </authorList>
    </citation>
    <scope>IDENTIFICATION</scope>
</reference>
<organism evidence="1 2">
    <name type="scientific">Oncorhynchus tshawytscha</name>
    <name type="common">Chinook salmon</name>
    <name type="synonym">Salmo tshawytscha</name>
    <dbReference type="NCBI Taxonomy" id="74940"/>
    <lineage>
        <taxon>Eukaryota</taxon>
        <taxon>Metazoa</taxon>
        <taxon>Chordata</taxon>
        <taxon>Craniata</taxon>
        <taxon>Vertebrata</taxon>
        <taxon>Euteleostomi</taxon>
        <taxon>Actinopterygii</taxon>
        <taxon>Neopterygii</taxon>
        <taxon>Teleostei</taxon>
        <taxon>Protacanthopterygii</taxon>
        <taxon>Salmoniformes</taxon>
        <taxon>Salmonidae</taxon>
        <taxon>Salmoninae</taxon>
        <taxon>Oncorhynchus</taxon>
    </lineage>
</organism>
<proteinExistence type="predicted"/>
<dbReference type="Ensembl" id="ENSOTST00005190014.1">
    <property type="protein sequence ID" value="ENSOTSP00005110344.1"/>
    <property type="gene ID" value="ENSOTSG00005076706.1"/>
</dbReference>
<sequence>MDDMGLAVSRSSLERLEFDNVALKKLLLDTSEEPGPRRLEGACFSRVKPKPVVRHRFVAVSNERREGSSERPAWSRVTERLQSNARVRACRALLLRSPVRLVRRTAEVRGSLLSG</sequence>
<accession>A0AAZ3P371</accession>
<dbReference type="AlphaFoldDB" id="A0AAZ3P371"/>
<protein>
    <submittedName>
        <fullName evidence="1">Uncharacterized protein</fullName>
    </submittedName>
</protein>
<evidence type="ECO:0000313" key="2">
    <source>
        <dbReference type="Proteomes" id="UP000694402"/>
    </source>
</evidence>
<evidence type="ECO:0000313" key="1">
    <source>
        <dbReference type="Ensembl" id="ENSOTSP00005110344.1"/>
    </source>
</evidence>
<name>A0AAZ3P371_ONCTS</name>